<evidence type="ECO:0008006" key="4">
    <source>
        <dbReference type="Google" id="ProtNLM"/>
    </source>
</evidence>
<feature type="compositionally biased region" description="Basic residues" evidence="1">
    <location>
        <begin position="233"/>
        <end position="246"/>
    </location>
</feature>
<dbReference type="PANTHER" id="PTHR11165">
    <property type="entry name" value="SKP1"/>
    <property type="match status" value="1"/>
</dbReference>
<protein>
    <recommendedName>
        <fullName evidence="4">SKP1 component dimerisation domain-containing protein</fullName>
    </recommendedName>
</protein>
<dbReference type="AlphaFoldDB" id="A9V323"/>
<evidence type="ECO:0000313" key="3">
    <source>
        <dbReference type="Proteomes" id="UP000001357"/>
    </source>
</evidence>
<dbReference type="InParanoid" id="A9V323"/>
<dbReference type="GO" id="GO:0031146">
    <property type="term" value="P:SCF-dependent proteasomal ubiquitin-dependent protein catabolic process"/>
    <property type="evidence" value="ECO:0000318"/>
    <property type="project" value="GO_Central"/>
</dbReference>
<sequence length="361" mass="39337">MVLRQGRILATLIEKSKDQIVVALPELSHTTLDMLIDYCNFMLSASLRLSAAIQAQEFPPLNSVLGALTEDARDENKREAFEARFLAPDTDQAMLCELASASYYLDFRPLVNLTSRIIAAHISGKSPQQLRAALGFDTLEAPEAPRHDRGSVVKRLHKRLEQKHRDGSRELGVGSPVQSHSTPAAPWPAADALASIPAPSTSTIGTASNRNASDERSLEELLSFIEDGSDDKKKKKRRGKKKTKRIKKDEGEGSEALHLEPDVATENLHHPAEDASDPDDAPSLGVGPAVVDSATLSGRHVASMRESQDETSPATATDAGPEQPPYVYTMMYHAPSPSTEMHRLTLAMPYFLVQFAALRAS</sequence>
<organism evidence="2 3">
    <name type="scientific">Monosiga brevicollis</name>
    <name type="common">Choanoflagellate</name>
    <dbReference type="NCBI Taxonomy" id="81824"/>
    <lineage>
        <taxon>Eukaryota</taxon>
        <taxon>Choanoflagellata</taxon>
        <taxon>Craspedida</taxon>
        <taxon>Salpingoecidae</taxon>
        <taxon>Monosiga</taxon>
    </lineage>
</organism>
<dbReference type="KEGG" id="mbr:MONBRDRAFT_9410"/>
<keyword evidence="3" id="KW-1185">Reference proteome</keyword>
<dbReference type="SUPFAM" id="SSF81382">
    <property type="entry name" value="Skp1 dimerisation domain-like"/>
    <property type="match status" value="1"/>
</dbReference>
<feature type="region of interest" description="Disordered" evidence="1">
    <location>
        <begin position="162"/>
        <end position="187"/>
    </location>
</feature>
<feature type="region of interest" description="Disordered" evidence="1">
    <location>
        <begin position="229"/>
        <end position="323"/>
    </location>
</feature>
<dbReference type="InterPro" id="IPR016897">
    <property type="entry name" value="SKP1"/>
</dbReference>
<dbReference type="EMBL" id="CH991556">
    <property type="protein sequence ID" value="EDQ88112.1"/>
    <property type="molecule type" value="Genomic_DNA"/>
</dbReference>
<dbReference type="RefSeq" id="XP_001747188.1">
    <property type="nucleotide sequence ID" value="XM_001747136.1"/>
</dbReference>
<dbReference type="GO" id="GO:0097602">
    <property type="term" value="F:cullin family protein binding"/>
    <property type="evidence" value="ECO:0000318"/>
    <property type="project" value="GO_Central"/>
</dbReference>
<evidence type="ECO:0000313" key="2">
    <source>
        <dbReference type="EMBL" id="EDQ88112.1"/>
    </source>
</evidence>
<dbReference type="Gene3D" id="3.30.710.10">
    <property type="entry name" value="Potassium Channel Kv1.1, Chain A"/>
    <property type="match status" value="1"/>
</dbReference>
<feature type="compositionally biased region" description="Basic and acidic residues" evidence="1">
    <location>
        <begin position="247"/>
        <end position="273"/>
    </location>
</feature>
<gene>
    <name evidence="2" type="ORF">MONBRDRAFT_9410</name>
</gene>
<dbReference type="STRING" id="81824.A9V323"/>
<evidence type="ECO:0000256" key="1">
    <source>
        <dbReference type="SAM" id="MobiDB-lite"/>
    </source>
</evidence>
<name>A9V323_MONBE</name>
<dbReference type="InterPro" id="IPR036296">
    <property type="entry name" value="SKP1-like_dim_sf"/>
</dbReference>
<dbReference type="eggNOG" id="KOG1724">
    <property type="taxonomic scope" value="Eukaryota"/>
</dbReference>
<reference evidence="2 3" key="1">
    <citation type="journal article" date="2008" name="Nature">
        <title>The genome of the choanoflagellate Monosiga brevicollis and the origin of metazoans.</title>
        <authorList>
            <consortium name="JGI Sequencing"/>
            <person name="King N."/>
            <person name="Westbrook M.J."/>
            <person name="Young S.L."/>
            <person name="Kuo A."/>
            <person name="Abedin M."/>
            <person name="Chapman J."/>
            <person name="Fairclough S."/>
            <person name="Hellsten U."/>
            <person name="Isogai Y."/>
            <person name="Letunic I."/>
            <person name="Marr M."/>
            <person name="Pincus D."/>
            <person name="Putnam N."/>
            <person name="Rokas A."/>
            <person name="Wright K.J."/>
            <person name="Zuzow R."/>
            <person name="Dirks W."/>
            <person name="Good M."/>
            <person name="Goodstein D."/>
            <person name="Lemons D."/>
            <person name="Li W."/>
            <person name="Lyons J.B."/>
            <person name="Morris A."/>
            <person name="Nichols S."/>
            <person name="Richter D.J."/>
            <person name="Salamov A."/>
            <person name="Bork P."/>
            <person name="Lim W.A."/>
            <person name="Manning G."/>
            <person name="Miller W.T."/>
            <person name="McGinnis W."/>
            <person name="Shapiro H."/>
            <person name="Tjian R."/>
            <person name="Grigoriev I.V."/>
            <person name="Rokhsar D."/>
        </authorList>
    </citation>
    <scope>NUCLEOTIDE SEQUENCE [LARGE SCALE GENOMIC DNA]</scope>
    <source>
        <strain evidence="3">MX1 / ATCC 50154</strain>
    </source>
</reference>
<dbReference type="InterPro" id="IPR011333">
    <property type="entry name" value="SKP1/BTB/POZ_sf"/>
</dbReference>
<accession>A9V323</accession>
<dbReference type="GeneID" id="5892385"/>
<dbReference type="Proteomes" id="UP000001357">
    <property type="component" value="Unassembled WGS sequence"/>
</dbReference>
<dbReference type="GO" id="GO:0005634">
    <property type="term" value="C:nucleus"/>
    <property type="evidence" value="ECO:0000318"/>
    <property type="project" value="GO_Central"/>
</dbReference>
<dbReference type="GO" id="GO:0005737">
    <property type="term" value="C:cytoplasm"/>
    <property type="evidence" value="ECO:0000318"/>
    <property type="project" value="GO_Central"/>
</dbReference>
<proteinExistence type="predicted"/>